<reference evidence="5" key="1">
    <citation type="submission" date="2018-05" db="EMBL/GenBank/DDBJ databases">
        <authorList>
            <person name="Lanie J.A."/>
            <person name="Ng W.-L."/>
            <person name="Kazmierczak K.M."/>
            <person name="Andrzejewski T.M."/>
            <person name="Davidsen T.M."/>
            <person name="Wayne K.J."/>
            <person name="Tettelin H."/>
            <person name="Glass J.I."/>
            <person name="Rusch D."/>
            <person name="Podicherti R."/>
            <person name="Tsui H.-C.T."/>
            <person name="Winkler M.E."/>
        </authorList>
    </citation>
    <scope>NUCLEOTIDE SEQUENCE</scope>
</reference>
<evidence type="ECO:0000256" key="3">
    <source>
        <dbReference type="SAM" id="Phobius"/>
    </source>
</evidence>
<gene>
    <name evidence="5" type="ORF">METZ01_LOCUS130579</name>
</gene>
<evidence type="ECO:0000256" key="2">
    <source>
        <dbReference type="ARBA" id="ARBA00023315"/>
    </source>
</evidence>
<feature type="transmembrane region" description="Helical" evidence="3">
    <location>
        <begin position="9"/>
        <end position="32"/>
    </location>
</feature>
<sequence>MYKTIASLIIWPLASLLFLIVVSFYFLVAIFIPPAKLYLMAGISCRITLFFGGQWLKIEGETPQKDGQPYLYLFNHASMFDGFMIVAAIPHYITAIGANKQFSWPIWGWIVKLYGVIPIKRKKLKEAIHSLDLAEDAIRRGISFLISPEGTRTLTGKMGNFKMGPFHLAKNTGITIIPVGLSGAFKAKRKPDWRIKPGVLTLMFGDPIVASDYKNHTIEELRDRVWKDISKLIKY</sequence>
<dbReference type="PANTHER" id="PTHR10434">
    <property type="entry name" value="1-ACYL-SN-GLYCEROL-3-PHOSPHATE ACYLTRANSFERASE"/>
    <property type="match status" value="1"/>
</dbReference>
<feature type="domain" description="Phospholipid/glycerol acyltransferase" evidence="4">
    <location>
        <begin position="70"/>
        <end position="184"/>
    </location>
</feature>
<proteinExistence type="predicted"/>
<dbReference type="PANTHER" id="PTHR10434:SF11">
    <property type="entry name" value="1-ACYL-SN-GLYCEROL-3-PHOSPHATE ACYLTRANSFERASE"/>
    <property type="match status" value="1"/>
</dbReference>
<dbReference type="InterPro" id="IPR002123">
    <property type="entry name" value="Plipid/glycerol_acylTrfase"/>
</dbReference>
<protein>
    <recommendedName>
        <fullName evidence="4">Phospholipid/glycerol acyltransferase domain-containing protein</fullName>
    </recommendedName>
</protein>
<dbReference type="AlphaFoldDB" id="A0A381YL28"/>
<keyword evidence="3" id="KW-0812">Transmembrane</keyword>
<dbReference type="GO" id="GO:0005783">
    <property type="term" value="C:endoplasmic reticulum"/>
    <property type="evidence" value="ECO:0007669"/>
    <property type="project" value="TreeGrafter"/>
</dbReference>
<name>A0A381YL28_9ZZZZ</name>
<evidence type="ECO:0000256" key="1">
    <source>
        <dbReference type="ARBA" id="ARBA00022679"/>
    </source>
</evidence>
<organism evidence="5">
    <name type="scientific">marine metagenome</name>
    <dbReference type="NCBI Taxonomy" id="408172"/>
    <lineage>
        <taxon>unclassified sequences</taxon>
        <taxon>metagenomes</taxon>
        <taxon>ecological metagenomes</taxon>
    </lineage>
</organism>
<dbReference type="GO" id="GO:0003841">
    <property type="term" value="F:1-acylglycerol-3-phosphate O-acyltransferase activity"/>
    <property type="evidence" value="ECO:0007669"/>
    <property type="project" value="TreeGrafter"/>
</dbReference>
<keyword evidence="1" id="KW-0808">Transferase</keyword>
<keyword evidence="3" id="KW-0472">Membrane</keyword>
<dbReference type="CDD" id="cd07989">
    <property type="entry name" value="LPLAT_AGPAT-like"/>
    <property type="match status" value="1"/>
</dbReference>
<dbReference type="GO" id="GO:0006654">
    <property type="term" value="P:phosphatidic acid biosynthetic process"/>
    <property type="evidence" value="ECO:0007669"/>
    <property type="project" value="TreeGrafter"/>
</dbReference>
<dbReference type="SUPFAM" id="SSF69593">
    <property type="entry name" value="Glycerol-3-phosphate (1)-acyltransferase"/>
    <property type="match status" value="1"/>
</dbReference>
<keyword evidence="2" id="KW-0012">Acyltransferase</keyword>
<dbReference type="EMBL" id="UINC01018492">
    <property type="protein sequence ID" value="SVA77725.1"/>
    <property type="molecule type" value="Genomic_DNA"/>
</dbReference>
<dbReference type="Pfam" id="PF01553">
    <property type="entry name" value="Acyltransferase"/>
    <property type="match status" value="1"/>
</dbReference>
<evidence type="ECO:0000313" key="5">
    <source>
        <dbReference type="EMBL" id="SVA77725.1"/>
    </source>
</evidence>
<keyword evidence="3" id="KW-1133">Transmembrane helix</keyword>
<dbReference type="SMART" id="SM00563">
    <property type="entry name" value="PlsC"/>
    <property type="match status" value="1"/>
</dbReference>
<accession>A0A381YL28</accession>
<evidence type="ECO:0000259" key="4">
    <source>
        <dbReference type="SMART" id="SM00563"/>
    </source>
</evidence>